<protein>
    <submittedName>
        <fullName evidence="2">Uncharacterized protein</fullName>
    </submittedName>
</protein>
<evidence type="ECO:0000256" key="1">
    <source>
        <dbReference type="SAM" id="MobiDB-lite"/>
    </source>
</evidence>
<feature type="region of interest" description="Disordered" evidence="1">
    <location>
        <begin position="82"/>
        <end position="116"/>
    </location>
</feature>
<sequence>MLRVLPHNSAATATAPAAATAAARRAADLVIHSLRSPRHSGSTGLARLDRGGRPCEPEGMLLGVTSRRPSVPAPPWAGLQLSRYGTGTNHGALNSEPSSTKRLSELIEDATRQSEW</sequence>
<feature type="compositionally biased region" description="Basic and acidic residues" evidence="1">
    <location>
        <begin position="102"/>
        <end position="116"/>
    </location>
</feature>
<organism evidence="2 3">
    <name type="scientific">Russula ochroleuca</name>
    <dbReference type="NCBI Taxonomy" id="152965"/>
    <lineage>
        <taxon>Eukaryota</taxon>
        <taxon>Fungi</taxon>
        <taxon>Dikarya</taxon>
        <taxon>Basidiomycota</taxon>
        <taxon>Agaricomycotina</taxon>
        <taxon>Agaricomycetes</taxon>
        <taxon>Russulales</taxon>
        <taxon>Russulaceae</taxon>
        <taxon>Russula</taxon>
    </lineage>
</organism>
<keyword evidence="3" id="KW-1185">Reference proteome</keyword>
<feature type="compositionally biased region" description="Polar residues" evidence="1">
    <location>
        <begin position="83"/>
        <end position="101"/>
    </location>
</feature>
<evidence type="ECO:0000313" key="3">
    <source>
        <dbReference type="Proteomes" id="UP000759537"/>
    </source>
</evidence>
<reference evidence="2" key="2">
    <citation type="journal article" date="2020" name="Nat. Commun.">
        <title>Large-scale genome sequencing of mycorrhizal fungi provides insights into the early evolution of symbiotic traits.</title>
        <authorList>
            <person name="Miyauchi S."/>
            <person name="Kiss E."/>
            <person name="Kuo A."/>
            <person name="Drula E."/>
            <person name="Kohler A."/>
            <person name="Sanchez-Garcia M."/>
            <person name="Morin E."/>
            <person name="Andreopoulos B."/>
            <person name="Barry K.W."/>
            <person name="Bonito G."/>
            <person name="Buee M."/>
            <person name="Carver A."/>
            <person name="Chen C."/>
            <person name="Cichocki N."/>
            <person name="Clum A."/>
            <person name="Culley D."/>
            <person name="Crous P.W."/>
            <person name="Fauchery L."/>
            <person name="Girlanda M."/>
            <person name="Hayes R.D."/>
            <person name="Keri Z."/>
            <person name="LaButti K."/>
            <person name="Lipzen A."/>
            <person name="Lombard V."/>
            <person name="Magnuson J."/>
            <person name="Maillard F."/>
            <person name="Murat C."/>
            <person name="Nolan M."/>
            <person name="Ohm R.A."/>
            <person name="Pangilinan J."/>
            <person name="Pereira M.F."/>
            <person name="Perotto S."/>
            <person name="Peter M."/>
            <person name="Pfister S."/>
            <person name="Riley R."/>
            <person name="Sitrit Y."/>
            <person name="Stielow J.B."/>
            <person name="Szollosi G."/>
            <person name="Zifcakova L."/>
            <person name="Stursova M."/>
            <person name="Spatafora J.W."/>
            <person name="Tedersoo L."/>
            <person name="Vaario L.M."/>
            <person name="Yamada A."/>
            <person name="Yan M."/>
            <person name="Wang P."/>
            <person name="Xu J."/>
            <person name="Bruns T."/>
            <person name="Baldrian P."/>
            <person name="Vilgalys R."/>
            <person name="Dunand C."/>
            <person name="Henrissat B."/>
            <person name="Grigoriev I.V."/>
            <person name="Hibbett D."/>
            <person name="Nagy L.G."/>
            <person name="Martin F.M."/>
        </authorList>
    </citation>
    <scope>NUCLEOTIDE SEQUENCE</scope>
    <source>
        <strain evidence="2">Prilba</strain>
    </source>
</reference>
<name>A0A9P5MYM0_9AGAM</name>
<dbReference type="AlphaFoldDB" id="A0A9P5MYM0"/>
<dbReference type="EMBL" id="WHVB01000006">
    <property type="protein sequence ID" value="KAF8481966.1"/>
    <property type="molecule type" value="Genomic_DNA"/>
</dbReference>
<comment type="caution">
    <text evidence="2">The sequence shown here is derived from an EMBL/GenBank/DDBJ whole genome shotgun (WGS) entry which is preliminary data.</text>
</comment>
<gene>
    <name evidence="2" type="ORF">DFH94DRAFT_681274</name>
</gene>
<proteinExistence type="predicted"/>
<reference evidence="2" key="1">
    <citation type="submission" date="2019-10" db="EMBL/GenBank/DDBJ databases">
        <authorList>
            <consortium name="DOE Joint Genome Institute"/>
            <person name="Kuo A."/>
            <person name="Miyauchi S."/>
            <person name="Kiss E."/>
            <person name="Drula E."/>
            <person name="Kohler A."/>
            <person name="Sanchez-Garcia M."/>
            <person name="Andreopoulos B."/>
            <person name="Barry K.W."/>
            <person name="Bonito G."/>
            <person name="Buee M."/>
            <person name="Carver A."/>
            <person name="Chen C."/>
            <person name="Cichocki N."/>
            <person name="Clum A."/>
            <person name="Culley D."/>
            <person name="Crous P.W."/>
            <person name="Fauchery L."/>
            <person name="Girlanda M."/>
            <person name="Hayes R."/>
            <person name="Keri Z."/>
            <person name="LaButti K."/>
            <person name="Lipzen A."/>
            <person name="Lombard V."/>
            <person name="Magnuson J."/>
            <person name="Maillard F."/>
            <person name="Morin E."/>
            <person name="Murat C."/>
            <person name="Nolan M."/>
            <person name="Ohm R."/>
            <person name="Pangilinan J."/>
            <person name="Pereira M."/>
            <person name="Perotto S."/>
            <person name="Peter M."/>
            <person name="Riley R."/>
            <person name="Sitrit Y."/>
            <person name="Stielow B."/>
            <person name="Szollosi G."/>
            <person name="Zifcakova L."/>
            <person name="Stursova M."/>
            <person name="Spatafora J.W."/>
            <person name="Tedersoo L."/>
            <person name="Vaario L.-M."/>
            <person name="Yamada A."/>
            <person name="Yan M."/>
            <person name="Wang P."/>
            <person name="Xu J."/>
            <person name="Bruns T."/>
            <person name="Baldrian P."/>
            <person name="Vilgalys R."/>
            <person name="Henrissat B."/>
            <person name="Grigoriev I.V."/>
            <person name="Hibbett D."/>
            <person name="Nagy L.G."/>
            <person name="Martin F.M."/>
        </authorList>
    </citation>
    <scope>NUCLEOTIDE SEQUENCE</scope>
    <source>
        <strain evidence="2">Prilba</strain>
    </source>
</reference>
<dbReference type="Proteomes" id="UP000759537">
    <property type="component" value="Unassembled WGS sequence"/>
</dbReference>
<evidence type="ECO:0000313" key="2">
    <source>
        <dbReference type="EMBL" id="KAF8481966.1"/>
    </source>
</evidence>
<accession>A0A9P5MYM0</accession>